<accession>A0AC60QH92</accession>
<feature type="non-terminal residue" evidence="1">
    <location>
        <position position="1"/>
    </location>
</feature>
<keyword evidence="2" id="KW-1185">Reference proteome</keyword>
<comment type="caution">
    <text evidence="1">The sequence shown here is derived from an EMBL/GenBank/DDBJ whole genome shotgun (WGS) entry which is preliminary data.</text>
</comment>
<protein>
    <submittedName>
        <fullName evidence="1">Uncharacterized protein</fullName>
    </submittedName>
</protein>
<dbReference type="EMBL" id="JABSTQ010009044">
    <property type="protein sequence ID" value="KAG0433613.1"/>
    <property type="molecule type" value="Genomic_DNA"/>
</dbReference>
<sequence length="242" mass="27469">DGNNASEVPHDDERRVWDRVHDSAAPSTTASVLPQQLVLPATGDWPLRINDGTLLVHSPRISPVADDQRTPRKCRIFHSENFKINRRPIPDMDQVMNELVLHSKAETKQNTFMFIDFFRTPKMRRNTSALFIIWALGSFVYYNVVLSATKVPGNPYLNYAISSSIEIPAALLGLFVATRWSRRKSQSIFLVLAGLSVLPMPFLSIASMPWLSITSNVLLRFFILSAGFIKWIMVLEVFRPQL</sequence>
<dbReference type="Proteomes" id="UP000805193">
    <property type="component" value="Unassembled WGS sequence"/>
</dbReference>
<gene>
    <name evidence="1" type="ORF">HPB47_019758</name>
</gene>
<organism evidence="1 2">
    <name type="scientific">Ixodes persulcatus</name>
    <name type="common">Taiga tick</name>
    <dbReference type="NCBI Taxonomy" id="34615"/>
    <lineage>
        <taxon>Eukaryota</taxon>
        <taxon>Metazoa</taxon>
        <taxon>Ecdysozoa</taxon>
        <taxon>Arthropoda</taxon>
        <taxon>Chelicerata</taxon>
        <taxon>Arachnida</taxon>
        <taxon>Acari</taxon>
        <taxon>Parasitiformes</taxon>
        <taxon>Ixodida</taxon>
        <taxon>Ixodoidea</taxon>
        <taxon>Ixodidae</taxon>
        <taxon>Ixodinae</taxon>
        <taxon>Ixodes</taxon>
    </lineage>
</organism>
<reference evidence="1 2" key="1">
    <citation type="journal article" date="2020" name="Cell">
        <title>Large-Scale Comparative Analyses of Tick Genomes Elucidate Their Genetic Diversity and Vector Capacities.</title>
        <authorList>
            <consortium name="Tick Genome and Microbiome Consortium (TIGMIC)"/>
            <person name="Jia N."/>
            <person name="Wang J."/>
            <person name="Shi W."/>
            <person name="Du L."/>
            <person name="Sun Y."/>
            <person name="Zhan W."/>
            <person name="Jiang J.F."/>
            <person name="Wang Q."/>
            <person name="Zhang B."/>
            <person name="Ji P."/>
            <person name="Bell-Sakyi L."/>
            <person name="Cui X.M."/>
            <person name="Yuan T.T."/>
            <person name="Jiang B.G."/>
            <person name="Yang W.F."/>
            <person name="Lam T.T."/>
            <person name="Chang Q.C."/>
            <person name="Ding S.J."/>
            <person name="Wang X.J."/>
            <person name="Zhu J.G."/>
            <person name="Ruan X.D."/>
            <person name="Zhao L."/>
            <person name="Wei J.T."/>
            <person name="Ye R.Z."/>
            <person name="Que T.C."/>
            <person name="Du C.H."/>
            <person name="Zhou Y.H."/>
            <person name="Cheng J.X."/>
            <person name="Dai P.F."/>
            <person name="Guo W.B."/>
            <person name="Han X.H."/>
            <person name="Huang E.J."/>
            <person name="Li L.F."/>
            <person name="Wei W."/>
            <person name="Gao Y.C."/>
            <person name="Liu J.Z."/>
            <person name="Shao H.Z."/>
            <person name="Wang X."/>
            <person name="Wang C.C."/>
            <person name="Yang T.C."/>
            <person name="Huo Q.B."/>
            <person name="Li W."/>
            <person name="Chen H.Y."/>
            <person name="Chen S.E."/>
            <person name="Zhou L.G."/>
            <person name="Ni X.B."/>
            <person name="Tian J.H."/>
            <person name="Sheng Y."/>
            <person name="Liu T."/>
            <person name="Pan Y.S."/>
            <person name="Xia L.Y."/>
            <person name="Li J."/>
            <person name="Zhao F."/>
            <person name="Cao W.C."/>
        </authorList>
    </citation>
    <scope>NUCLEOTIDE SEQUENCE [LARGE SCALE GENOMIC DNA]</scope>
    <source>
        <strain evidence="1">Iper-2018</strain>
    </source>
</reference>
<feature type="non-terminal residue" evidence="1">
    <location>
        <position position="242"/>
    </location>
</feature>
<evidence type="ECO:0000313" key="2">
    <source>
        <dbReference type="Proteomes" id="UP000805193"/>
    </source>
</evidence>
<proteinExistence type="predicted"/>
<name>A0AC60QH92_IXOPE</name>
<evidence type="ECO:0000313" key="1">
    <source>
        <dbReference type="EMBL" id="KAG0433613.1"/>
    </source>
</evidence>